<keyword evidence="3" id="KW-1185">Reference proteome</keyword>
<proteinExistence type="predicted"/>
<dbReference type="Proteomes" id="UP001596270">
    <property type="component" value="Unassembled WGS sequence"/>
</dbReference>
<dbReference type="PIRSF" id="PIRSF012641">
    <property type="entry name" value="UCP012641"/>
    <property type="match status" value="1"/>
</dbReference>
<sequence>MSPTPGSQPHLPTLAGRAYRCQCGCPVFFRNSECLACGTPLGYDPEQARLLPLMPGTAPGSWVIWQTEPAALSGHAGDGILPPPALAYTRCANLQTPAACNWLVPSNGQVDDAGATPLLCRACRLNRTIPDLNDPEHPDNGVLWGRVELAKRRLVSALLALGLPVASRMTEDTARGIMFDILRSPDNGPHVMTGHNTGLITLNLQEADDAVREAVRETMHEPYRTLLGHFRHEVGHYYWDRLVCGTPWMEGFHQLFGDENQDYLASLRLNYEQGPPDQWWLHYVSAYASTHPWEDWAECWAHYLHMRDTIDTALGFGLPTGSAQLEFTPFTLDALYQPEHPEAQHFLDFLNDWTRLTTMLNEMSRSMGQPDFYPFVLPREVVAKLHFIHLLVTSASWLPGDAGLVRTAQQQLEGQMQGQIQ</sequence>
<accession>A0ABW1TV18</accession>
<evidence type="ECO:0000259" key="1">
    <source>
        <dbReference type="Pfam" id="PF10005"/>
    </source>
</evidence>
<protein>
    <submittedName>
        <fullName evidence="2">Zinc-binding metallopeptidase</fullName>
    </submittedName>
</protein>
<dbReference type="InterPro" id="IPR031321">
    <property type="entry name" value="UCP012641"/>
</dbReference>
<dbReference type="InterPro" id="IPR011201">
    <property type="entry name" value="Zinc-ribbon_6_bact"/>
</dbReference>
<feature type="domain" description="Zinc-ribbon" evidence="1">
    <location>
        <begin position="19"/>
        <end position="133"/>
    </location>
</feature>
<comment type="caution">
    <text evidence="2">The sequence shown here is derived from an EMBL/GenBank/DDBJ whole genome shotgun (WGS) entry which is preliminary data.</text>
</comment>
<dbReference type="Pfam" id="PF15887">
    <property type="entry name" value="Peptidase_Mx"/>
    <property type="match status" value="1"/>
</dbReference>
<name>A0ABW1TV18_9BURK</name>
<dbReference type="RefSeq" id="WP_371439128.1">
    <property type="nucleotide sequence ID" value="NZ_JBHSRS010000018.1"/>
</dbReference>
<dbReference type="EMBL" id="JBHSRS010000018">
    <property type="protein sequence ID" value="MFC6281464.1"/>
    <property type="molecule type" value="Genomic_DNA"/>
</dbReference>
<gene>
    <name evidence="2" type="ORF">ACFQND_09500</name>
</gene>
<organism evidence="2 3">
    <name type="scientific">Polaromonas aquatica</name>
    <dbReference type="NCBI Taxonomy" id="332657"/>
    <lineage>
        <taxon>Bacteria</taxon>
        <taxon>Pseudomonadati</taxon>
        <taxon>Pseudomonadota</taxon>
        <taxon>Betaproteobacteria</taxon>
        <taxon>Burkholderiales</taxon>
        <taxon>Comamonadaceae</taxon>
        <taxon>Polaromonas</taxon>
    </lineage>
</organism>
<dbReference type="Pfam" id="PF10005">
    <property type="entry name" value="Zn_ribbon_DZR_6"/>
    <property type="match status" value="1"/>
</dbReference>
<evidence type="ECO:0000313" key="2">
    <source>
        <dbReference type="EMBL" id="MFC6281464.1"/>
    </source>
</evidence>
<reference evidence="3" key="1">
    <citation type="journal article" date="2019" name="Int. J. Syst. Evol. Microbiol.">
        <title>The Global Catalogue of Microorganisms (GCM) 10K type strain sequencing project: providing services to taxonomists for standard genome sequencing and annotation.</title>
        <authorList>
            <consortium name="The Broad Institute Genomics Platform"/>
            <consortium name="The Broad Institute Genome Sequencing Center for Infectious Disease"/>
            <person name="Wu L."/>
            <person name="Ma J."/>
        </authorList>
    </citation>
    <scope>NUCLEOTIDE SEQUENCE [LARGE SCALE GENOMIC DNA]</scope>
    <source>
        <strain evidence="3">CCUG 39402</strain>
    </source>
</reference>
<evidence type="ECO:0000313" key="3">
    <source>
        <dbReference type="Proteomes" id="UP001596270"/>
    </source>
</evidence>